<accession>A0ABP4G4D1</accession>
<dbReference type="InterPro" id="IPR036249">
    <property type="entry name" value="Thioredoxin-like_sf"/>
</dbReference>
<evidence type="ECO:0000259" key="1">
    <source>
        <dbReference type="Pfam" id="PF13462"/>
    </source>
</evidence>
<reference evidence="3" key="1">
    <citation type="journal article" date="2019" name="Int. J. Syst. Evol. Microbiol.">
        <title>The Global Catalogue of Microorganisms (GCM) 10K type strain sequencing project: providing services to taxonomists for standard genome sequencing and annotation.</title>
        <authorList>
            <consortium name="The Broad Institute Genomics Platform"/>
            <consortium name="The Broad Institute Genome Sequencing Center for Infectious Disease"/>
            <person name="Wu L."/>
            <person name="Ma J."/>
        </authorList>
    </citation>
    <scope>NUCLEOTIDE SEQUENCE [LARGE SCALE GENOMIC DNA]</scope>
    <source>
        <strain evidence="3">JCM 12762</strain>
    </source>
</reference>
<proteinExistence type="predicted"/>
<dbReference type="Proteomes" id="UP001500943">
    <property type="component" value="Unassembled WGS sequence"/>
</dbReference>
<feature type="domain" description="Thioredoxin-like fold" evidence="1">
    <location>
        <begin position="3"/>
        <end position="56"/>
    </location>
</feature>
<dbReference type="SUPFAM" id="SSF52833">
    <property type="entry name" value="Thioredoxin-like"/>
    <property type="match status" value="1"/>
</dbReference>
<sequence length="59" mass="6386">MEAYDASITDPATQARIEANFNAGQALGVNSTPSFFVDDELIDTQRVENLPETIDAALQ</sequence>
<dbReference type="EMBL" id="BAAAKW010000018">
    <property type="protein sequence ID" value="GAA1213254.1"/>
    <property type="molecule type" value="Genomic_DNA"/>
</dbReference>
<organism evidence="2 3">
    <name type="scientific">Rhodoglobus aureus</name>
    <dbReference type="NCBI Taxonomy" id="191497"/>
    <lineage>
        <taxon>Bacteria</taxon>
        <taxon>Bacillati</taxon>
        <taxon>Actinomycetota</taxon>
        <taxon>Actinomycetes</taxon>
        <taxon>Micrococcales</taxon>
        <taxon>Microbacteriaceae</taxon>
        <taxon>Rhodoglobus</taxon>
    </lineage>
</organism>
<protein>
    <recommendedName>
        <fullName evidence="1">Thioredoxin-like fold domain-containing protein</fullName>
    </recommendedName>
</protein>
<evidence type="ECO:0000313" key="3">
    <source>
        <dbReference type="Proteomes" id="UP001500943"/>
    </source>
</evidence>
<dbReference type="Pfam" id="PF13462">
    <property type="entry name" value="Thioredoxin_4"/>
    <property type="match status" value="1"/>
</dbReference>
<name>A0ABP4G4D1_9MICO</name>
<dbReference type="RefSeq" id="WP_343923857.1">
    <property type="nucleotide sequence ID" value="NZ_BAAAKW010000018.1"/>
</dbReference>
<comment type="caution">
    <text evidence="2">The sequence shown here is derived from an EMBL/GenBank/DDBJ whole genome shotgun (WGS) entry which is preliminary data.</text>
</comment>
<keyword evidence="3" id="KW-1185">Reference proteome</keyword>
<dbReference type="Gene3D" id="3.40.30.10">
    <property type="entry name" value="Glutaredoxin"/>
    <property type="match status" value="1"/>
</dbReference>
<evidence type="ECO:0000313" key="2">
    <source>
        <dbReference type="EMBL" id="GAA1213254.1"/>
    </source>
</evidence>
<dbReference type="InterPro" id="IPR012336">
    <property type="entry name" value="Thioredoxin-like_fold"/>
</dbReference>
<gene>
    <name evidence="2" type="ORF">GCM10009655_10630</name>
</gene>